<accession>A0A6A8DDR8</accession>
<evidence type="ECO:0000256" key="1">
    <source>
        <dbReference type="SAM" id="MobiDB-lite"/>
    </source>
</evidence>
<proteinExistence type="predicted"/>
<evidence type="ECO:0000313" key="2">
    <source>
        <dbReference type="EMBL" id="MRH42666.1"/>
    </source>
</evidence>
<dbReference type="AlphaFoldDB" id="A0A6A8DDR8"/>
<gene>
    <name evidence="2" type="ORF">GH741_08200</name>
</gene>
<keyword evidence="3" id="KW-1185">Reference proteome</keyword>
<dbReference type="EMBL" id="WJNG01000006">
    <property type="protein sequence ID" value="MRH42666.1"/>
    <property type="molecule type" value="Genomic_DNA"/>
</dbReference>
<dbReference type="OrthoDB" id="2982442at2"/>
<sequence>MVVDWSGGQSTPAGKATAENPAGSGFLPRKLKRCPRKATARSANLHSSRLRKSEKKISIVTSESIDFVSTMLLLKRID</sequence>
<feature type="region of interest" description="Disordered" evidence="1">
    <location>
        <begin position="1"/>
        <end position="47"/>
    </location>
</feature>
<comment type="caution">
    <text evidence="2">The sequence shown here is derived from an EMBL/GenBank/DDBJ whole genome shotgun (WGS) entry which is preliminary data.</text>
</comment>
<organism evidence="2 3">
    <name type="scientific">Aquibacillus halophilus</name>
    <dbReference type="NCBI Taxonomy" id="930132"/>
    <lineage>
        <taxon>Bacteria</taxon>
        <taxon>Bacillati</taxon>
        <taxon>Bacillota</taxon>
        <taxon>Bacilli</taxon>
        <taxon>Bacillales</taxon>
        <taxon>Bacillaceae</taxon>
        <taxon>Aquibacillus</taxon>
    </lineage>
</organism>
<dbReference type="Proteomes" id="UP000799092">
    <property type="component" value="Unassembled WGS sequence"/>
</dbReference>
<reference evidence="2" key="1">
    <citation type="submission" date="2019-11" db="EMBL/GenBank/DDBJ databases">
        <authorList>
            <person name="Li J."/>
        </authorList>
    </citation>
    <scope>NUCLEOTIDE SEQUENCE</scope>
    <source>
        <strain evidence="2">B6B</strain>
    </source>
</reference>
<name>A0A6A8DDR8_9BACI</name>
<evidence type="ECO:0000313" key="3">
    <source>
        <dbReference type="Proteomes" id="UP000799092"/>
    </source>
</evidence>
<protein>
    <submittedName>
        <fullName evidence="2">Uncharacterized protein</fullName>
    </submittedName>
</protein>
<dbReference type="RefSeq" id="WP_153736318.1">
    <property type="nucleotide sequence ID" value="NZ_WJNG01000006.1"/>
</dbReference>
<feature type="compositionally biased region" description="Basic residues" evidence="1">
    <location>
        <begin position="29"/>
        <end position="39"/>
    </location>
</feature>